<dbReference type="Gene3D" id="2.40.30.100">
    <property type="entry name" value="AF2212/PG0164-like"/>
    <property type="match status" value="1"/>
</dbReference>
<dbReference type="EMBL" id="JACJVP010000004">
    <property type="protein sequence ID" value="MBB6669816.1"/>
    <property type="molecule type" value="Genomic_DNA"/>
</dbReference>
<dbReference type="SUPFAM" id="SSF141694">
    <property type="entry name" value="AF2212/PG0164-like"/>
    <property type="match status" value="1"/>
</dbReference>
<dbReference type="Proteomes" id="UP000547209">
    <property type="component" value="Unassembled WGS sequence"/>
</dbReference>
<keyword evidence="2" id="KW-1185">Reference proteome</keyword>
<name>A0A7X0RM10_9BACL</name>
<dbReference type="AlphaFoldDB" id="A0A7X0RM10"/>
<dbReference type="Pfam" id="PF13376">
    <property type="entry name" value="OmdA"/>
    <property type="match status" value="1"/>
</dbReference>
<dbReference type="InterPro" id="IPR037079">
    <property type="entry name" value="AF2212/PG0164-like_sf"/>
</dbReference>
<dbReference type="InterPro" id="IPR015018">
    <property type="entry name" value="DUF1905"/>
</dbReference>
<gene>
    <name evidence="1" type="ORF">H7C19_03840</name>
</gene>
<sequence>MREFEGKLVRPPGVGTWTYVDVPFDVEEAFGAKGQARVRGTVNGAGFRSSLLPHGNGRHYLVVGGALREEAGVSEAGDAVRVALEPDTEERTVEAPADLLAALAESPEAMSYFDSLAYSYRKEYVSWIESAKREETRRLRIAAAAARLAERRKLRD</sequence>
<reference evidence="1 2" key="1">
    <citation type="submission" date="2020-08" db="EMBL/GenBank/DDBJ databases">
        <title>Cohnella phylogeny.</title>
        <authorList>
            <person name="Dunlap C."/>
        </authorList>
    </citation>
    <scope>NUCLEOTIDE SEQUENCE [LARGE SCALE GENOMIC DNA]</scope>
    <source>
        <strain evidence="1 2">DSM 28246</strain>
    </source>
</reference>
<dbReference type="RefSeq" id="WP_185141255.1">
    <property type="nucleotide sequence ID" value="NZ_JACJVP010000004.1"/>
</dbReference>
<proteinExistence type="predicted"/>
<evidence type="ECO:0000313" key="2">
    <source>
        <dbReference type="Proteomes" id="UP000547209"/>
    </source>
</evidence>
<accession>A0A7X0RM10</accession>
<dbReference type="Pfam" id="PF08922">
    <property type="entry name" value="DUF1905"/>
    <property type="match status" value="1"/>
</dbReference>
<comment type="caution">
    <text evidence="1">The sequence shown here is derived from an EMBL/GenBank/DDBJ whole genome shotgun (WGS) entry which is preliminary data.</text>
</comment>
<protein>
    <submittedName>
        <fullName evidence="1">DUF1905 domain-containing protein</fullName>
    </submittedName>
</protein>
<organism evidence="1 2">
    <name type="scientific">Cohnella nanjingensis</name>
    <dbReference type="NCBI Taxonomy" id="1387779"/>
    <lineage>
        <taxon>Bacteria</taxon>
        <taxon>Bacillati</taxon>
        <taxon>Bacillota</taxon>
        <taxon>Bacilli</taxon>
        <taxon>Bacillales</taxon>
        <taxon>Paenibacillaceae</taxon>
        <taxon>Cohnella</taxon>
    </lineage>
</organism>
<evidence type="ECO:0000313" key="1">
    <source>
        <dbReference type="EMBL" id="MBB6669816.1"/>
    </source>
</evidence>